<keyword evidence="3 8" id="KW-0813">Transport</keyword>
<feature type="transmembrane region" description="Helical" evidence="8">
    <location>
        <begin position="150"/>
        <end position="170"/>
    </location>
</feature>
<comment type="similarity">
    <text evidence="2">Belongs to the binding-protein-dependent transport system permease family. CysTW subfamily.</text>
</comment>
<comment type="subcellular location">
    <subcellularLocation>
        <location evidence="1 8">Cell membrane</location>
        <topology evidence="1 8">Multi-pass membrane protein</topology>
    </subcellularLocation>
</comment>
<feature type="transmembrane region" description="Helical" evidence="8">
    <location>
        <begin position="191"/>
        <end position="219"/>
    </location>
</feature>
<dbReference type="Proteomes" id="UP001198893">
    <property type="component" value="Unassembled WGS sequence"/>
</dbReference>
<sequence length="282" mass="32232">MNNFKKNWRKMGFFMPFFLLIIFFLFVPFFQMLAKSFSTGEGHFGLSWYIEIFSKTSYLVAIKNSIWITICSTFLGTILDFLLALALSNAEKRNKRWYLSLLNLTSTFAGLPLTLAFVTLLGTAGVFVLIGKNMDISWLANYNLYSLKGMFIIFLYFQIPMGTLLLLPAFQEIRKEWKEAALLMNCSSFRFWRKIGLPIMMPSIMGTVNMLFANALIAYTTPYLLVNNGVPLLPIKITDMFVGDVRQRPELGSALSIVMLLIMLLVLGCTNFVKKLFQKGRN</sequence>
<evidence type="ECO:0000256" key="6">
    <source>
        <dbReference type="ARBA" id="ARBA00022989"/>
    </source>
</evidence>
<evidence type="ECO:0000256" key="7">
    <source>
        <dbReference type="ARBA" id="ARBA00023136"/>
    </source>
</evidence>
<evidence type="ECO:0000259" key="9">
    <source>
        <dbReference type="PROSITE" id="PS50928"/>
    </source>
</evidence>
<dbReference type="PROSITE" id="PS50928">
    <property type="entry name" value="ABC_TM1"/>
    <property type="match status" value="1"/>
</dbReference>
<comment type="caution">
    <text evidence="10">The sequence shown here is derived from an EMBL/GenBank/DDBJ whole genome shotgun (WGS) entry which is preliminary data.</text>
</comment>
<evidence type="ECO:0000256" key="3">
    <source>
        <dbReference type="ARBA" id="ARBA00022448"/>
    </source>
</evidence>
<dbReference type="RefSeq" id="WP_227709856.1">
    <property type="nucleotide sequence ID" value="NZ_JAJEQW010000004.1"/>
</dbReference>
<evidence type="ECO:0000256" key="4">
    <source>
        <dbReference type="ARBA" id="ARBA00022475"/>
    </source>
</evidence>
<dbReference type="InterPro" id="IPR035906">
    <property type="entry name" value="MetI-like_sf"/>
</dbReference>
<evidence type="ECO:0000313" key="11">
    <source>
        <dbReference type="Proteomes" id="UP001198893"/>
    </source>
</evidence>
<evidence type="ECO:0000256" key="1">
    <source>
        <dbReference type="ARBA" id="ARBA00004651"/>
    </source>
</evidence>
<keyword evidence="6 8" id="KW-1133">Transmembrane helix</keyword>
<feature type="domain" description="ABC transmembrane type-1" evidence="9">
    <location>
        <begin position="62"/>
        <end position="270"/>
    </location>
</feature>
<dbReference type="PANTHER" id="PTHR42929">
    <property type="entry name" value="INNER MEMBRANE ABC TRANSPORTER PERMEASE PROTEIN YDCU-RELATED-RELATED"/>
    <property type="match status" value="1"/>
</dbReference>
<dbReference type="SUPFAM" id="SSF161098">
    <property type="entry name" value="MetI-like"/>
    <property type="match status" value="1"/>
</dbReference>
<feature type="transmembrane region" description="Helical" evidence="8">
    <location>
        <begin position="12"/>
        <end position="34"/>
    </location>
</feature>
<accession>A0AAW4WAD8</accession>
<dbReference type="CDD" id="cd06261">
    <property type="entry name" value="TM_PBP2"/>
    <property type="match status" value="1"/>
</dbReference>
<dbReference type="GO" id="GO:0005886">
    <property type="term" value="C:plasma membrane"/>
    <property type="evidence" value="ECO:0007669"/>
    <property type="project" value="UniProtKB-SubCell"/>
</dbReference>
<dbReference type="GO" id="GO:0055085">
    <property type="term" value="P:transmembrane transport"/>
    <property type="evidence" value="ECO:0007669"/>
    <property type="project" value="InterPro"/>
</dbReference>
<feature type="transmembrane region" description="Helical" evidence="8">
    <location>
        <begin position="108"/>
        <end position="130"/>
    </location>
</feature>
<evidence type="ECO:0000256" key="8">
    <source>
        <dbReference type="RuleBase" id="RU363032"/>
    </source>
</evidence>
<evidence type="ECO:0000313" key="10">
    <source>
        <dbReference type="EMBL" id="MCC2241746.1"/>
    </source>
</evidence>
<feature type="transmembrane region" description="Helical" evidence="8">
    <location>
        <begin position="251"/>
        <end position="273"/>
    </location>
</feature>
<proteinExistence type="inferred from homology"/>
<organism evidence="10 11">
    <name type="scientific">Roseburia amylophila</name>
    <dbReference type="NCBI Taxonomy" id="2981794"/>
    <lineage>
        <taxon>Bacteria</taxon>
        <taxon>Bacillati</taxon>
        <taxon>Bacillota</taxon>
        <taxon>Clostridia</taxon>
        <taxon>Lachnospirales</taxon>
        <taxon>Lachnospiraceae</taxon>
        <taxon>Roseburia</taxon>
    </lineage>
</organism>
<dbReference type="InterPro" id="IPR000515">
    <property type="entry name" value="MetI-like"/>
</dbReference>
<keyword evidence="4" id="KW-1003">Cell membrane</keyword>
<dbReference type="AlphaFoldDB" id="A0AAW4WAD8"/>
<name>A0AAW4WAD8_9FIRM</name>
<evidence type="ECO:0000256" key="5">
    <source>
        <dbReference type="ARBA" id="ARBA00022692"/>
    </source>
</evidence>
<dbReference type="Gene3D" id="1.10.3720.10">
    <property type="entry name" value="MetI-like"/>
    <property type="match status" value="1"/>
</dbReference>
<protein>
    <submittedName>
        <fullName evidence="10">ABC transporter permease subunit</fullName>
    </submittedName>
</protein>
<keyword evidence="5 8" id="KW-0812">Transmembrane</keyword>
<dbReference type="Pfam" id="PF00528">
    <property type="entry name" value="BPD_transp_1"/>
    <property type="match status" value="1"/>
</dbReference>
<gene>
    <name evidence="10" type="ORF">LKD47_05425</name>
</gene>
<feature type="transmembrane region" description="Helical" evidence="8">
    <location>
        <begin position="66"/>
        <end position="87"/>
    </location>
</feature>
<dbReference type="PANTHER" id="PTHR42929:SF1">
    <property type="entry name" value="INNER MEMBRANE ABC TRANSPORTER PERMEASE PROTEIN YDCU-RELATED"/>
    <property type="match status" value="1"/>
</dbReference>
<evidence type="ECO:0000256" key="2">
    <source>
        <dbReference type="ARBA" id="ARBA00007069"/>
    </source>
</evidence>
<keyword evidence="7 8" id="KW-0472">Membrane</keyword>
<reference evidence="10" key="1">
    <citation type="submission" date="2021-10" db="EMBL/GenBank/DDBJ databases">
        <title>Anaerobic single-cell dispensing facilitates the cultivation of human gut bacteria.</title>
        <authorList>
            <person name="Afrizal A."/>
        </authorList>
    </citation>
    <scope>NUCLEOTIDE SEQUENCE</scope>
    <source>
        <strain evidence="10">CLA-AA-H204</strain>
    </source>
</reference>
<dbReference type="EMBL" id="JAJEQW010000004">
    <property type="protein sequence ID" value="MCC2241746.1"/>
    <property type="molecule type" value="Genomic_DNA"/>
</dbReference>